<name>A0AA86STP6_9FABA</name>
<accession>A0AA86STP6</accession>
<keyword evidence="1" id="KW-1133">Transmembrane helix</keyword>
<keyword evidence="1" id="KW-0472">Membrane</keyword>
<reference evidence="2" key="1">
    <citation type="submission" date="2023-10" db="EMBL/GenBank/DDBJ databases">
        <authorList>
            <person name="Domelevo Entfellner J.-B."/>
        </authorList>
    </citation>
    <scope>NUCLEOTIDE SEQUENCE</scope>
</reference>
<protein>
    <submittedName>
        <fullName evidence="2">Uncharacterized protein</fullName>
    </submittedName>
</protein>
<keyword evidence="3" id="KW-1185">Reference proteome</keyword>
<dbReference type="EMBL" id="OY731401">
    <property type="protein sequence ID" value="CAJ1952593.1"/>
    <property type="molecule type" value="Genomic_DNA"/>
</dbReference>
<feature type="transmembrane region" description="Helical" evidence="1">
    <location>
        <begin position="7"/>
        <end position="33"/>
    </location>
</feature>
<dbReference type="AlphaFoldDB" id="A0AA86STP6"/>
<evidence type="ECO:0000313" key="2">
    <source>
        <dbReference type="EMBL" id="CAJ1952593.1"/>
    </source>
</evidence>
<evidence type="ECO:0000313" key="3">
    <source>
        <dbReference type="Proteomes" id="UP001189624"/>
    </source>
</evidence>
<organism evidence="2 3">
    <name type="scientific">Sphenostylis stenocarpa</name>
    <dbReference type="NCBI Taxonomy" id="92480"/>
    <lineage>
        <taxon>Eukaryota</taxon>
        <taxon>Viridiplantae</taxon>
        <taxon>Streptophyta</taxon>
        <taxon>Embryophyta</taxon>
        <taxon>Tracheophyta</taxon>
        <taxon>Spermatophyta</taxon>
        <taxon>Magnoliopsida</taxon>
        <taxon>eudicotyledons</taxon>
        <taxon>Gunneridae</taxon>
        <taxon>Pentapetalae</taxon>
        <taxon>rosids</taxon>
        <taxon>fabids</taxon>
        <taxon>Fabales</taxon>
        <taxon>Fabaceae</taxon>
        <taxon>Papilionoideae</taxon>
        <taxon>50 kb inversion clade</taxon>
        <taxon>NPAAA clade</taxon>
        <taxon>indigoferoid/millettioid clade</taxon>
        <taxon>Phaseoleae</taxon>
        <taxon>Sphenostylis</taxon>
    </lineage>
</organism>
<proteinExistence type="predicted"/>
<dbReference type="Gramene" id="rna-AYBTSS11_LOCUS15378">
    <property type="protein sequence ID" value="CAJ1952593.1"/>
    <property type="gene ID" value="gene-AYBTSS11_LOCUS15378"/>
</dbReference>
<keyword evidence="1" id="KW-0812">Transmembrane</keyword>
<dbReference type="Proteomes" id="UP001189624">
    <property type="component" value="Chromosome 4"/>
</dbReference>
<gene>
    <name evidence="2" type="ORF">AYBTSS11_LOCUS15378</name>
</gene>
<sequence>MQKGLDVVTAIVAATATVVVTAVVVVVVAVVAATTASAAHSIIFPGSNAGVVIHGSRFCSPFTLLHTRAVVIEFLSELLSIPSLVVLKPLEQILSLYPAIERK</sequence>
<evidence type="ECO:0000256" key="1">
    <source>
        <dbReference type="SAM" id="Phobius"/>
    </source>
</evidence>